<reference evidence="6 7" key="1">
    <citation type="submission" date="2017-08" db="EMBL/GenBank/DDBJ databases">
        <title>Reclassification of Bisgaard taxon 37 and 44.</title>
        <authorList>
            <person name="Christensen H."/>
        </authorList>
    </citation>
    <scope>NUCLEOTIDE SEQUENCE [LARGE SCALE GENOMIC DNA]</scope>
    <source>
        <strain evidence="6 7">111</strain>
    </source>
</reference>
<protein>
    <submittedName>
        <fullName evidence="6">ECF transporter S component</fullName>
    </submittedName>
</protein>
<dbReference type="InterPro" id="IPR009825">
    <property type="entry name" value="ECF_substrate-spec-like"/>
</dbReference>
<dbReference type="Pfam" id="PF07155">
    <property type="entry name" value="ECF-ribofla_trS"/>
    <property type="match status" value="1"/>
</dbReference>
<feature type="transmembrane region" description="Helical" evidence="5">
    <location>
        <begin position="78"/>
        <end position="97"/>
    </location>
</feature>
<keyword evidence="1" id="KW-1003">Cell membrane</keyword>
<evidence type="ECO:0000256" key="2">
    <source>
        <dbReference type="ARBA" id="ARBA00022692"/>
    </source>
</evidence>
<dbReference type="EMBL" id="NRJG01000023">
    <property type="protein sequence ID" value="RIY39847.1"/>
    <property type="molecule type" value="Genomic_DNA"/>
</dbReference>
<dbReference type="RefSeq" id="WP_119530204.1">
    <property type="nucleotide sequence ID" value="NZ_JBHSSP010000010.1"/>
</dbReference>
<comment type="caution">
    <text evidence="6">The sequence shown here is derived from an EMBL/GenBank/DDBJ whole genome shotgun (WGS) entry which is preliminary data.</text>
</comment>
<feature type="transmembrane region" description="Helical" evidence="5">
    <location>
        <begin position="151"/>
        <end position="173"/>
    </location>
</feature>
<dbReference type="PANTHER" id="PTHR37815">
    <property type="entry name" value="UPF0397 PROTEIN BC_2624-RELATED"/>
    <property type="match status" value="1"/>
</dbReference>
<keyword evidence="2 5" id="KW-0812">Transmembrane</keyword>
<evidence type="ECO:0000256" key="4">
    <source>
        <dbReference type="ARBA" id="ARBA00023136"/>
    </source>
</evidence>
<keyword evidence="7" id="KW-1185">Reference proteome</keyword>
<evidence type="ECO:0000256" key="5">
    <source>
        <dbReference type="SAM" id="Phobius"/>
    </source>
</evidence>
<evidence type="ECO:0000313" key="6">
    <source>
        <dbReference type="EMBL" id="RIY39847.1"/>
    </source>
</evidence>
<accession>A0A3A1YUU9</accession>
<dbReference type="Gene3D" id="1.10.1760.20">
    <property type="match status" value="1"/>
</dbReference>
<feature type="transmembrane region" description="Helical" evidence="5">
    <location>
        <begin position="43"/>
        <end position="66"/>
    </location>
</feature>
<evidence type="ECO:0000256" key="3">
    <source>
        <dbReference type="ARBA" id="ARBA00022989"/>
    </source>
</evidence>
<dbReference type="InterPro" id="IPR022914">
    <property type="entry name" value="UPF0397"/>
</dbReference>
<proteinExistence type="inferred from homology"/>
<keyword evidence="4 5" id="KW-0472">Membrane</keyword>
<feature type="transmembrane region" description="Helical" evidence="5">
    <location>
        <begin position="118"/>
        <end position="139"/>
    </location>
</feature>
<name>A0A3A1YUU9_9GAMM</name>
<organism evidence="6 7">
    <name type="scientific">Psittacicella hinzii</name>
    <dbReference type="NCBI Taxonomy" id="2028575"/>
    <lineage>
        <taxon>Bacteria</taxon>
        <taxon>Pseudomonadati</taxon>
        <taxon>Pseudomonadota</taxon>
        <taxon>Gammaproteobacteria</taxon>
        <taxon>Pasteurellales</taxon>
        <taxon>Psittacicellaceae</taxon>
        <taxon>Psittacicella</taxon>
    </lineage>
</organism>
<evidence type="ECO:0000256" key="1">
    <source>
        <dbReference type="ARBA" id="ARBA00022475"/>
    </source>
</evidence>
<dbReference type="AlphaFoldDB" id="A0A3A1YUU9"/>
<dbReference type="GO" id="GO:0016020">
    <property type="term" value="C:membrane"/>
    <property type="evidence" value="ECO:0007669"/>
    <property type="project" value="InterPro"/>
</dbReference>
<feature type="transmembrane region" description="Helical" evidence="5">
    <location>
        <begin position="12"/>
        <end position="31"/>
    </location>
</feature>
<dbReference type="OrthoDB" id="4550662at2"/>
<keyword evidence="3 5" id="KW-1133">Transmembrane helix</keyword>
<dbReference type="PANTHER" id="PTHR37815:SF3">
    <property type="entry name" value="UPF0397 PROTEIN SPR0429"/>
    <property type="match status" value="1"/>
</dbReference>
<gene>
    <name evidence="6" type="ORF">CKF58_01390</name>
</gene>
<dbReference type="NCBIfam" id="NF010182">
    <property type="entry name" value="PRK13661.1"/>
    <property type="match status" value="1"/>
</dbReference>
<dbReference type="HAMAP" id="MF_01572">
    <property type="entry name" value="UPF0397"/>
    <property type="match status" value="1"/>
</dbReference>
<sequence length="187" mass="19916">MATTKRNPVMTVVAIGIGAALIMILMRFIALPSPIPNTKIQTAFGFLALFAGVFGPVAGAFAAFIGHALNDITQYGTAWWSWIICSGLLGYAMGYSIDFKKLQNGIFGLKQIITFNSVQVLANIALWAGVAPSLDIIIYKEPINKVYLQGLVSASANALSVAIIGTLLLVSYAKTRTKSGSLSLEKD</sequence>
<evidence type="ECO:0000313" key="7">
    <source>
        <dbReference type="Proteomes" id="UP000265916"/>
    </source>
</evidence>
<dbReference type="Proteomes" id="UP000265916">
    <property type="component" value="Unassembled WGS sequence"/>
</dbReference>